<accession>X0S6Y2</accession>
<protein>
    <recommendedName>
        <fullName evidence="2">Phytanoyl-CoA dioxygenase</fullName>
    </recommendedName>
</protein>
<evidence type="ECO:0008006" key="2">
    <source>
        <dbReference type="Google" id="ProtNLM"/>
    </source>
</evidence>
<feature type="non-terminal residue" evidence="1">
    <location>
        <position position="1"/>
    </location>
</feature>
<dbReference type="EMBL" id="BARS01001427">
    <property type="protein sequence ID" value="GAF71697.1"/>
    <property type="molecule type" value="Genomic_DNA"/>
</dbReference>
<organism evidence="1">
    <name type="scientific">marine sediment metagenome</name>
    <dbReference type="NCBI Taxonomy" id="412755"/>
    <lineage>
        <taxon>unclassified sequences</taxon>
        <taxon>metagenomes</taxon>
        <taxon>ecological metagenomes</taxon>
    </lineage>
</organism>
<dbReference type="SUPFAM" id="SSF51197">
    <property type="entry name" value="Clavaminate synthase-like"/>
    <property type="match status" value="1"/>
</dbReference>
<dbReference type="AlphaFoldDB" id="X0S6Y2"/>
<reference evidence="1" key="1">
    <citation type="journal article" date="2014" name="Front. Microbiol.">
        <title>High frequency of phylogenetically diverse reductive dehalogenase-homologous genes in deep subseafloor sedimentary metagenomes.</title>
        <authorList>
            <person name="Kawai M."/>
            <person name="Futagami T."/>
            <person name="Toyoda A."/>
            <person name="Takaki Y."/>
            <person name="Nishi S."/>
            <person name="Hori S."/>
            <person name="Arai W."/>
            <person name="Tsubouchi T."/>
            <person name="Morono Y."/>
            <person name="Uchiyama I."/>
            <person name="Ito T."/>
            <person name="Fujiyama A."/>
            <person name="Inagaki F."/>
            <person name="Takami H."/>
        </authorList>
    </citation>
    <scope>NUCLEOTIDE SEQUENCE</scope>
    <source>
        <strain evidence="1">Expedition CK06-06</strain>
    </source>
</reference>
<name>X0S6Y2_9ZZZZ</name>
<sequence length="49" mass="5435">FHSASRNYSDTPKWSVVFTFRPSDNPPIPGTRSASLPELQIPVPVPLVE</sequence>
<comment type="caution">
    <text evidence="1">The sequence shown here is derived from an EMBL/GenBank/DDBJ whole genome shotgun (WGS) entry which is preliminary data.</text>
</comment>
<proteinExistence type="predicted"/>
<evidence type="ECO:0000313" key="1">
    <source>
        <dbReference type="EMBL" id="GAF71697.1"/>
    </source>
</evidence>
<gene>
    <name evidence="1" type="ORF">S01H1_02816</name>
</gene>